<keyword evidence="6" id="KW-0809">Transit peptide</keyword>
<dbReference type="GO" id="GO:0106436">
    <property type="term" value="F:glutathione-dependent sulfide quinone oxidoreductase activity"/>
    <property type="evidence" value="ECO:0007669"/>
    <property type="project" value="UniProtKB-EC"/>
</dbReference>
<evidence type="ECO:0000313" key="18">
    <source>
        <dbReference type="EMBL" id="GFY78306.1"/>
    </source>
</evidence>
<evidence type="ECO:0000256" key="5">
    <source>
        <dbReference type="ARBA" id="ARBA00022827"/>
    </source>
</evidence>
<dbReference type="Gene3D" id="3.50.50.60">
    <property type="entry name" value="FAD/NAD(P)-binding domain"/>
    <property type="match status" value="2"/>
</dbReference>
<keyword evidence="3" id="KW-0285">Flavoprotein</keyword>
<comment type="function">
    <text evidence="12">Catalyzes the oxidation of hydrogen sulfide with the help of a quinone, such as ubiquinone-10, giving rise to thiosulfate and ultimately to sulfane (molecular sulfur) atoms. Requires an additional electron acceptor; can use sulfite, sulfide or cyanide (in vitro). It is believed the in vivo electron acceptor is glutathione.</text>
</comment>
<evidence type="ECO:0000256" key="3">
    <source>
        <dbReference type="ARBA" id="ARBA00022630"/>
    </source>
</evidence>
<evidence type="ECO:0000256" key="7">
    <source>
        <dbReference type="ARBA" id="ARBA00023002"/>
    </source>
</evidence>
<reference evidence="18" key="1">
    <citation type="submission" date="2020-08" db="EMBL/GenBank/DDBJ databases">
        <title>Multicomponent nature underlies the extraordinary mechanical properties of spider dragline silk.</title>
        <authorList>
            <person name="Kono N."/>
            <person name="Nakamura H."/>
            <person name="Mori M."/>
            <person name="Yoshida Y."/>
            <person name="Ohtoshi R."/>
            <person name="Malay A.D."/>
            <person name="Moran D.A.P."/>
            <person name="Tomita M."/>
            <person name="Numata K."/>
            <person name="Arakawa K."/>
        </authorList>
    </citation>
    <scope>NUCLEOTIDE SEQUENCE</scope>
</reference>
<evidence type="ECO:0000256" key="6">
    <source>
        <dbReference type="ARBA" id="ARBA00022946"/>
    </source>
</evidence>
<evidence type="ECO:0000256" key="2">
    <source>
        <dbReference type="ARBA" id="ARBA00004173"/>
    </source>
</evidence>
<dbReference type="InterPro" id="IPR026698">
    <property type="entry name" value="UPF_C3orf38"/>
</dbReference>
<dbReference type="GO" id="GO:0005739">
    <property type="term" value="C:mitochondrion"/>
    <property type="evidence" value="ECO:0007669"/>
    <property type="project" value="UniProtKB-SubCell"/>
</dbReference>
<evidence type="ECO:0000313" key="19">
    <source>
        <dbReference type="Proteomes" id="UP000886998"/>
    </source>
</evidence>
<dbReference type="SUPFAM" id="SSF51905">
    <property type="entry name" value="FAD/NAD(P)-binding domain"/>
    <property type="match status" value="2"/>
</dbReference>
<gene>
    <name evidence="18" type="primary">SQOR</name>
    <name evidence="18" type="ORF">TNIN_23581</name>
</gene>
<dbReference type="Pfam" id="PF15008">
    <property type="entry name" value="DUF4518"/>
    <property type="match status" value="1"/>
</dbReference>
<keyword evidence="4" id="KW-0874">Quinone</keyword>
<comment type="catalytic activity">
    <reaction evidence="10">
        <text>ubiquinone-10 + hydrogen sulfide + glutathione + H(+) = S-sulfanylglutathione + ubiquinol-10</text>
        <dbReference type="Rhea" id="RHEA:62608"/>
        <dbReference type="ChEBI" id="CHEBI:15378"/>
        <dbReference type="ChEBI" id="CHEBI:29919"/>
        <dbReference type="ChEBI" id="CHEBI:46245"/>
        <dbReference type="ChEBI" id="CHEBI:57925"/>
        <dbReference type="ChEBI" id="CHEBI:58905"/>
        <dbReference type="ChEBI" id="CHEBI:64183"/>
    </reaction>
    <physiologicalReaction direction="left-to-right" evidence="10">
        <dbReference type="Rhea" id="RHEA:62609"/>
    </physiologicalReaction>
</comment>
<dbReference type="PANTHER" id="PTHR10632">
    <property type="entry name" value="SULFIDE:QUINONE OXIDOREDUCTASE"/>
    <property type="match status" value="1"/>
</dbReference>
<evidence type="ECO:0000256" key="9">
    <source>
        <dbReference type="ARBA" id="ARBA00051038"/>
    </source>
</evidence>
<evidence type="ECO:0000256" key="4">
    <source>
        <dbReference type="ARBA" id="ARBA00022719"/>
    </source>
</evidence>
<evidence type="ECO:0000256" key="10">
    <source>
        <dbReference type="ARBA" id="ARBA00052810"/>
    </source>
</evidence>
<name>A0A8X7CRN8_9ARAC</name>
<dbReference type="InterPro" id="IPR036188">
    <property type="entry name" value="FAD/NAD-bd_sf"/>
</dbReference>
<protein>
    <recommendedName>
        <fullName evidence="15">Sulfide:quinone oxidoreductase, mitochondrial</fullName>
        <ecNumber evidence="14">1.8.5.8</ecNumber>
    </recommendedName>
    <alternativeName>
        <fullName evidence="16">Sulfide quinone oxidoreductase</fullName>
    </alternativeName>
</protein>
<dbReference type="Proteomes" id="UP000886998">
    <property type="component" value="Unassembled WGS sequence"/>
</dbReference>
<evidence type="ECO:0000256" key="8">
    <source>
        <dbReference type="ARBA" id="ARBA00023128"/>
    </source>
</evidence>
<evidence type="ECO:0000256" key="14">
    <source>
        <dbReference type="ARBA" id="ARBA00066447"/>
    </source>
</evidence>
<organism evidence="18 19">
    <name type="scientific">Trichonephila inaurata madagascariensis</name>
    <dbReference type="NCBI Taxonomy" id="2747483"/>
    <lineage>
        <taxon>Eukaryota</taxon>
        <taxon>Metazoa</taxon>
        <taxon>Ecdysozoa</taxon>
        <taxon>Arthropoda</taxon>
        <taxon>Chelicerata</taxon>
        <taxon>Arachnida</taxon>
        <taxon>Araneae</taxon>
        <taxon>Araneomorphae</taxon>
        <taxon>Entelegynae</taxon>
        <taxon>Araneoidea</taxon>
        <taxon>Nephilidae</taxon>
        <taxon>Trichonephila</taxon>
        <taxon>Trichonephila inaurata</taxon>
    </lineage>
</organism>
<dbReference type="Pfam" id="PF07992">
    <property type="entry name" value="Pyr_redox_2"/>
    <property type="match status" value="1"/>
</dbReference>
<sequence length="546" mass="60830">MTIIAKMKRILPHNFLTSGLQYPYLNIQKSNSFSMSAVSFKDKYKIVIAGGGTGGITMAAKILGLGEKNVTIIEPHETHYYQPLWTLVGGHKKNFQSSYKSTSAVIPKGAHWLKDRIVAFDPSANVVHTEKNGKVHYDYLIVALGLRLAYEKIKGLPEAFNSKGVCSIYSPLYVERTPKAMEDFKGGNAIFTQPVNPIKCAGAPQKIMYLSEEYFTKAGKRKEANIIFNTALPVIFSCKKYALALEQVVKNKNISVNYLCSLTEVKPESKEAVFEKLDKQGCSLGFETFPYEMLHITPPMVAPSCIKESPFADPTGFMDVNKNTLQSTRFKNVFGLGDCVNVPTSKTMAAVASQSAVVTQNLKILLKGKKILTHGYYGYTSCPLVTGYNKGILAEFNYEMLPEETLPIDQGKERKIIYKNSDMNEKEKRGLAELLGEMSVQDLIDIANLTTNHLAKYDDGVKSSVVISDIIDNASTSSEILHRQKVLKDILYKYLKKNGVAVKAKGRRQDYIRSCLELWGSSDHLKVQNDENTRQTRSFSGKANNI</sequence>
<evidence type="ECO:0000256" key="16">
    <source>
        <dbReference type="ARBA" id="ARBA00082958"/>
    </source>
</evidence>
<dbReference type="InterPro" id="IPR015904">
    <property type="entry name" value="Sulphide_quinone_reductase"/>
</dbReference>
<dbReference type="FunFam" id="3.50.50.60:FF:000034">
    <property type="entry name" value="sulfide:quinone oxidoreductase, mitochondrial"/>
    <property type="match status" value="1"/>
</dbReference>
<dbReference type="InterPro" id="IPR023753">
    <property type="entry name" value="FAD/NAD-binding_dom"/>
</dbReference>
<accession>A0A8X7CRN8</accession>
<dbReference type="EC" id="1.8.5.8" evidence="14"/>
<evidence type="ECO:0000256" key="11">
    <source>
        <dbReference type="ARBA" id="ARBA00052986"/>
    </source>
</evidence>
<keyword evidence="8" id="KW-0496">Mitochondrion</keyword>
<comment type="catalytic activity">
    <reaction evidence="9">
        <text>ubiquinone-10 + hydrogen sulfide + sulfite + 2 H(+) = ubiquinol-10 + thiosulfate</text>
        <dbReference type="Rhea" id="RHEA:38359"/>
        <dbReference type="ChEBI" id="CHEBI:15378"/>
        <dbReference type="ChEBI" id="CHEBI:17359"/>
        <dbReference type="ChEBI" id="CHEBI:29919"/>
        <dbReference type="ChEBI" id="CHEBI:33542"/>
        <dbReference type="ChEBI" id="CHEBI:46245"/>
        <dbReference type="ChEBI" id="CHEBI:64183"/>
    </reaction>
    <physiologicalReaction direction="left-to-right" evidence="9">
        <dbReference type="Rhea" id="RHEA:38360"/>
    </physiologicalReaction>
</comment>
<dbReference type="GO" id="GO:0071949">
    <property type="term" value="F:FAD binding"/>
    <property type="evidence" value="ECO:0007669"/>
    <property type="project" value="TreeGrafter"/>
</dbReference>
<comment type="similarity">
    <text evidence="13">Belongs to the SQRD family.</text>
</comment>
<dbReference type="GO" id="GO:0070224">
    <property type="term" value="F:sulfide:quinone oxidoreductase activity"/>
    <property type="evidence" value="ECO:0007669"/>
    <property type="project" value="TreeGrafter"/>
</dbReference>
<comment type="caution">
    <text evidence="18">The sequence shown here is derived from an EMBL/GenBank/DDBJ whole genome shotgun (WGS) entry which is preliminary data.</text>
</comment>
<dbReference type="GO" id="GO:0048038">
    <property type="term" value="F:quinone binding"/>
    <property type="evidence" value="ECO:0007669"/>
    <property type="project" value="UniProtKB-KW"/>
</dbReference>
<dbReference type="GO" id="GO:0070221">
    <property type="term" value="P:sulfide oxidation, using sulfide:quinone oxidoreductase"/>
    <property type="evidence" value="ECO:0007669"/>
    <property type="project" value="TreeGrafter"/>
</dbReference>
<proteinExistence type="inferred from homology"/>
<comment type="subcellular location">
    <subcellularLocation>
        <location evidence="2">Mitochondrion</location>
    </subcellularLocation>
</comment>
<comment type="cofactor">
    <cofactor evidence="1">
        <name>FAD</name>
        <dbReference type="ChEBI" id="CHEBI:57692"/>
    </cofactor>
</comment>
<evidence type="ECO:0000256" key="15">
    <source>
        <dbReference type="ARBA" id="ARBA00070160"/>
    </source>
</evidence>
<evidence type="ECO:0000256" key="12">
    <source>
        <dbReference type="ARBA" id="ARBA00059167"/>
    </source>
</evidence>
<dbReference type="PANTHER" id="PTHR10632:SF2">
    <property type="entry name" value="SULFIDE:QUINONE OXIDOREDUCTASE, MITOCHONDRIAL"/>
    <property type="match status" value="1"/>
</dbReference>
<evidence type="ECO:0000256" key="1">
    <source>
        <dbReference type="ARBA" id="ARBA00001974"/>
    </source>
</evidence>
<comment type="catalytic activity">
    <reaction evidence="11">
        <text>a quinone + hydrogen sulfide + glutathione + H(+) = S-sulfanylglutathione + a quinol</text>
        <dbReference type="Rhea" id="RHEA:55156"/>
        <dbReference type="ChEBI" id="CHEBI:15378"/>
        <dbReference type="ChEBI" id="CHEBI:24646"/>
        <dbReference type="ChEBI" id="CHEBI:29919"/>
        <dbReference type="ChEBI" id="CHEBI:57925"/>
        <dbReference type="ChEBI" id="CHEBI:58905"/>
        <dbReference type="ChEBI" id="CHEBI:132124"/>
        <dbReference type="EC" id="1.8.5.8"/>
    </reaction>
    <physiologicalReaction direction="left-to-right" evidence="11">
        <dbReference type="Rhea" id="RHEA:55157"/>
    </physiologicalReaction>
</comment>
<keyword evidence="7" id="KW-0560">Oxidoreductase</keyword>
<dbReference type="OrthoDB" id="5376590at2759"/>
<keyword evidence="5" id="KW-0274">FAD</keyword>
<keyword evidence="19" id="KW-1185">Reference proteome</keyword>
<evidence type="ECO:0000256" key="13">
    <source>
        <dbReference type="ARBA" id="ARBA00060891"/>
    </source>
</evidence>
<dbReference type="EMBL" id="BMAV01022918">
    <property type="protein sequence ID" value="GFY78306.1"/>
    <property type="molecule type" value="Genomic_DNA"/>
</dbReference>
<feature type="domain" description="FAD/NAD(P)-binding" evidence="17">
    <location>
        <begin position="44"/>
        <end position="160"/>
    </location>
</feature>
<evidence type="ECO:0000259" key="17">
    <source>
        <dbReference type="Pfam" id="PF07992"/>
    </source>
</evidence>
<dbReference type="AlphaFoldDB" id="A0A8X7CRN8"/>